<accession>G2X3F8</accession>
<dbReference type="EMBL" id="DS572702">
    <property type="protein sequence ID" value="EGY23505.1"/>
    <property type="molecule type" value="Genomic_DNA"/>
</dbReference>
<keyword evidence="3" id="KW-1185">Reference proteome</keyword>
<feature type="compositionally biased region" description="Polar residues" evidence="1">
    <location>
        <begin position="315"/>
        <end position="340"/>
    </location>
</feature>
<evidence type="ECO:0000256" key="1">
    <source>
        <dbReference type="SAM" id="MobiDB-lite"/>
    </source>
</evidence>
<gene>
    <name evidence="2" type="ORF">VDAG_04943</name>
</gene>
<dbReference type="InParanoid" id="G2X3F8"/>
<dbReference type="RefSeq" id="XP_009652842.1">
    <property type="nucleotide sequence ID" value="XM_009654547.1"/>
</dbReference>
<reference evidence="2 3" key="1">
    <citation type="submission" date="2008-03" db="EMBL/GenBank/DDBJ databases">
        <title>The Genome Sequence of Verticillium dahliae VdLs.17.</title>
        <authorList>
            <consortium name="The Broad Institute Genome Sequencing Platform"/>
            <person name="Ma L.-J.J."/>
            <person name="Klosterman S.J."/>
            <person name="Subbarao K."/>
            <person name="Dobinson K."/>
            <person name="Veronese P."/>
            <person name="Kang S."/>
            <person name="Gold S.E."/>
            <person name="Young S."/>
            <person name="Jaffe D."/>
            <person name="Gnerre S."/>
            <person name="Berlin A."/>
            <person name="Heiman D."/>
            <person name="Hepburn T."/>
            <person name="Sykes S."/>
            <person name="Alvarado L."/>
            <person name="Kodira C.D."/>
            <person name="Lander E."/>
            <person name="Galagan J."/>
            <person name="Nusbaum C."/>
            <person name="Birren B."/>
        </authorList>
    </citation>
    <scope>NUCLEOTIDE SEQUENCE [LARGE SCALE GENOMIC DNA]</scope>
    <source>
        <strain evidence="3">VdLs.17 / ATCC MYA-4575 / FGSC 10137</strain>
    </source>
</reference>
<dbReference type="AlphaFoldDB" id="G2X3F8"/>
<dbReference type="GeneID" id="20706406"/>
<dbReference type="HOGENOM" id="CLU_572668_0_0_1"/>
<evidence type="ECO:0000313" key="2">
    <source>
        <dbReference type="EMBL" id="EGY23505.1"/>
    </source>
</evidence>
<evidence type="ECO:0000313" key="3">
    <source>
        <dbReference type="Proteomes" id="UP000001611"/>
    </source>
</evidence>
<dbReference type="KEGG" id="vda:VDAG_04943"/>
<feature type="region of interest" description="Disordered" evidence="1">
    <location>
        <begin position="291"/>
        <end position="436"/>
    </location>
</feature>
<protein>
    <submittedName>
        <fullName evidence="2">Uncharacterized protein</fullName>
    </submittedName>
</protein>
<sequence>MANVIGQGSRVTASGGTDCHHNCRDLEEPDVCGHFAFAPPDLDSTSSGLKQAITDGFHRGASRIGAIVRCRRLSLNRRGRLDEQVDQVRRSRHVSTVTTHEHTSCVRLDIDERSRILGFGARTTVQTPNTIIPVFSLIHDMDPTLPAPDYVTEKQFWWPWNKFCLPPDALYTTLHERFNTRSSTIQEPSAFHRDVVECANNSSTVEELYNKLAGRKSERINEIDAAWTDVSLLLGGNAVQLFVSPMSRMLARGKLGGRVPGIPLGSYARNERHLQKMERDEARKVLDTYCPLGQRGRQRQAKSPPPPPDRVGSNADPNVQPETPASPPLMTSTTQFNPDNGQAGLPQTHPSGLLRRRRRSRTPAGRGVGAEGRHYRPRSFTAPPDLMRTHSEGSSSASSSNASRRRSSVAYQQATSASPSAPDVRPAKRKGAATASWEVATSPYGTGQRDSGHYQALPELAIAWRRPGHYGVDVQPRRVRALSGCLVVKLLRAVLQHSKRIGTLAEKEARLGWARR</sequence>
<name>G2X3F8_VERDV</name>
<dbReference type="Proteomes" id="UP000001611">
    <property type="component" value="Chromosome 3"/>
</dbReference>
<organism evidence="2 3">
    <name type="scientific">Verticillium dahliae (strain VdLs.17 / ATCC MYA-4575 / FGSC 10137)</name>
    <name type="common">Verticillium wilt</name>
    <dbReference type="NCBI Taxonomy" id="498257"/>
    <lineage>
        <taxon>Eukaryota</taxon>
        <taxon>Fungi</taxon>
        <taxon>Dikarya</taxon>
        <taxon>Ascomycota</taxon>
        <taxon>Pezizomycotina</taxon>
        <taxon>Sordariomycetes</taxon>
        <taxon>Hypocreomycetidae</taxon>
        <taxon>Glomerellales</taxon>
        <taxon>Plectosphaerellaceae</taxon>
        <taxon>Verticillium</taxon>
    </lineage>
</organism>
<proteinExistence type="predicted"/>